<name>A0A6B9HD01_9BURK</name>
<protein>
    <recommendedName>
        <fullName evidence="1">F-box domain-containing protein</fullName>
    </recommendedName>
</protein>
<sequence>MDFDPASTPNSAQAAVYAIPSQHRSAATASPLPPRLAARANTGVQQRPTTYHNLPPEILQRVAAHMSLFDIPNLSAVDRRTYHALKEWRLSWFCTRNANDGPVPNLTSVQRLLTEIERIRAEPMLRAEPLQTLSKQLSGLPEEQQRAAFQQVFEAAGRVPMRGLQLQKDMIVSIACLSPQRELYEFAYADAERRSPGQGSTWAALASVRREPPIDPLQFATEYRAFMSRLPALSPAEQAELIRKLAALLIEFDPDHYPTATTLTELYETLIQWVQHLPASYRGAPIGALARELWLLSEEQISLYYANLRHLTLSLPDHQLGETLRYLLQAVLDLPSAQQQAYELPRLEPIIERVLPEQRALAAIELIRYAPDLYDKGLAKQIVQRALSLIDSSNETIQNMPSEQRASLVSKLTLSTIRLNEHEALSQQVWQRALRLLDNCDTKDVFNALSPLSKLPYWNSVLLFSDQQWEDVKTEVIAFVERNRKRYSGFDRLLQDLEHYENSMRET</sequence>
<dbReference type="EMBL" id="MN695288">
    <property type="protein sequence ID" value="QGY72886.1"/>
    <property type="molecule type" value="Genomic_DNA"/>
</dbReference>
<dbReference type="PROSITE" id="PS50181">
    <property type="entry name" value="FBOX"/>
    <property type="match status" value="1"/>
</dbReference>
<dbReference type="InterPro" id="IPR001810">
    <property type="entry name" value="F-box_dom"/>
</dbReference>
<evidence type="ECO:0000313" key="2">
    <source>
        <dbReference type="EMBL" id="QGY72886.1"/>
    </source>
</evidence>
<accession>A0A6B9HD01</accession>
<reference evidence="2" key="1">
    <citation type="journal article" date="2020" name="ACS Chem. Biol.">
        <title>Genome Mining and Heterologous Expression Reveal Two Distinct Families of Lasso Peptides Highly Conserved in Endofungal Bacteria.</title>
        <authorList>
            <person name="Bratovanov E.V."/>
            <person name="Ishida K."/>
            <person name="Heinze B."/>
            <person name="Pidot S.J."/>
            <person name="Stinear T.P."/>
            <person name="Hegemann J.D."/>
            <person name="Marahiel M.A."/>
            <person name="Hertweck C."/>
        </authorList>
    </citation>
    <scope>NUCLEOTIDE SEQUENCE</scope>
    <source>
        <strain evidence="2">B7</strain>
    </source>
</reference>
<proteinExistence type="predicted"/>
<dbReference type="AlphaFoldDB" id="A0A6B9HD01"/>
<feature type="domain" description="F-box" evidence="1">
    <location>
        <begin position="48"/>
        <end position="95"/>
    </location>
</feature>
<dbReference type="Pfam" id="PF00646">
    <property type="entry name" value="F-box"/>
    <property type="match status" value="1"/>
</dbReference>
<evidence type="ECO:0000259" key="1">
    <source>
        <dbReference type="PROSITE" id="PS50181"/>
    </source>
</evidence>
<organism evidence="2">
    <name type="scientific">Mycetohabitans sp</name>
    <dbReference type="NCBI Taxonomy" id="2571162"/>
    <lineage>
        <taxon>Bacteria</taxon>
        <taxon>Pseudomonadati</taxon>
        <taxon>Pseudomonadota</taxon>
        <taxon>Betaproteobacteria</taxon>
        <taxon>Burkholderiales</taxon>
        <taxon>Burkholderiaceae</taxon>
        <taxon>Mycetohabitans</taxon>
    </lineage>
</organism>